<comment type="caution">
    <text evidence="12">The sequence shown here is derived from an EMBL/GenBank/DDBJ whole genome shotgun (WGS) entry which is preliminary data.</text>
</comment>
<dbReference type="Pfam" id="PF03770">
    <property type="entry name" value="IPK"/>
    <property type="match status" value="2"/>
</dbReference>
<evidence type="ECO:0000256" key="4">
    <source>
        <dbReference type="ARBA" id="ARBA00011935"/>
    </source>
</evidence>
<evidence type="ECO:0000313" key="12">
    <source>
        <dbReference type="EMBL" id="KAK3094024.1"/>
    </source>
</evidence>
<comment type="catalytic activity">
    <reaction evidence="10">
        <text>L-arginyl-[protein] + 2 S-adenosyl-L-methionine = N(omega),N(omega)'-dimethyl-L-arginyl-[protein] + 2 S-adenosyl-L-homocysteine + 2 H(+)</text>
        <dbReference type="Rhea" id="RHEA:48108"/>
        <dbReference type="Rhea" id="RHEA-COMP:10532"/>
        <dbReference type="Rhea" id="RHEA-COMP:11992"/>
        <dbReference type="ChEBI" id="CHEBI:15378"/>
        <dbReference type="ChEBI" id="CHEBI:29965"/>
        <dbReference type="ChEBI" id="CHEBI:57856"/>
        <dbReference type="ChEBI" id="CHEBI:59789"/>
        <dbReference type="ChEBI" id="CHEBI:88221"/>
        <dbReference type="EC" id="2.1.1.320"/>
    </reaction>
</comment>
<dbReference type="AlphaFoldDB" id="A0AA88XXW1"/>
<keyword evidence="13" id="KW-1185">Reference proteome</keyword>
<dbReference type="InterPro" id="IPR038286">
    <property type="entry name" value="IPK_sf"/>
</dbReference>
<organism evidence="12 13">
    <name type="scientific">Pinctada imbricata</name>
    <name type="common">Atlantic pearl-oyster</name>
    <name type="synonym">Pinctada martensii</name>
    <dbReference type="NCBI Taxonomy" id="66713"/>
    <lineage>
        <taxon>Eukaryota</taxon>
        <taxon>Metazoa</taxon>
        <taxon>Spiralia</taxon>
        <taxon>Lophotrochozoa</taxon>
        <taxon>Mollusca</taxon>
        <taxon>Bivalvia</taxon>
        <taxon>Autobranchia</taxon>
        <taxon>Pteriomorphia</taxon>
        <taxon>Pterioida</taxon>
        <taxon>Pterioidea</taxon>
        <taxon>Pteriidae</taxon>
        <taxon>Pinctada</taxon>
    </lineage>
</organism>
<gene>
    <name evidence="12" type="ORF">FSP39_023132</name>
</gene>
<evidence type="ECO:0000256" key="2">
    <source>
        <dbReference type="ARBA" id="ARBA00005891"/>
    </source>
</evidence>
<dbReference type="GO" id="GO:0016301">
    <property type="term" value="F:kinase activity"/>
    <property type="evidence" value="ECO:0007669"/>
    <property type="project" value="UniProtKB-KW"/>
</dbReference>
<dbReference type="InterPro" id="IPR038375">
    <property type="entry name" value="NDUFAF7_sf"/>
</dbReference>
<dbReference type="PANTHER" id="PTHR12049">
    <property type="entry name" value="PROTEIN ARGININE METHYLTRANSFERASE NDUFAF7, MITOCHONDRIAL"/>
    <property type="match status" value="1"/>
</dbReference>
<dbReference type="GO" id="GO:0005739">
    <property type="term" value="C:mitochondrion"/>
    <property type="evidence" value="ECO:0007669"/>
    <property type="project" value="UniProtKB-SubCell"/>
</dbReference>
<comment type="subcellular location">
    <subcellularLocation>
        <location evidence="1">Mitochondrion</location>
    </subcellularLocation>
</comment>
<dbReference type="SUPFAM" id="SSF53335">
    <property type="entry name" value="S-adenosyl-L-methionine-dependent methyltransferases"/>
    <property type="match status" value="1"/>
</dbReference>
<dbReference type="PANTHER" id="PTHR12049:SF7">
    <property type="entry name" value="PROTEIN ARGININE METHYLTRANSFERASE NDUFAF7, MITOCHONDRIAL"/>
    <property type="match status" value="1"/>
</dbReference>
<dbReference type="InterPro" id="IPR003788">
    <property type="entry name" value="NDUFAF7"/>
</dbReference>
<dbReference type="Pfam" id="PF02636">
    <property type="entry name" value="Methyltransf_28"/>
    <property type="match status" value="2"/>
</dbReference>
<evidence type="ECO:0000256" key="8">
    <source>
        <dbReference type="ARBA" id="ARBA00023128"/>
    </source>
</evidence>
<dbReference type="EMBL" id="VSWD01000009">
    <property type="protein sequence ID" value="KAK3094024.1"/>
    <property type="molecule type" value="Genomic_DNA"/>
</dbReference>
<evidence type="ECO:0000256" key="10">
    <source>
        <dbReference type="ARBA" id="ARBA00048612"/>
    </source>
</evidence>
<dbReference type="EC" id="2.1.1.320" evidence="4"/>
<dbReference type="GO" id="GO:0035243">
    <property type="term" value="F:protein-arginine omega-N symmetric methyltransferase activity"/>
    <property type="evidence" value="ECO:0007669"/>
    <property type="project" value="UniProtKB-EC"/>
</dbReference>
<name>A0AA88XXW1_PINIB</name>
<reference evidence="12" key="1">
    <citation type="submission" date="2019-08" db="EMBL/GenBank/DDBJ databases">
        <title>The improved chromosome-level genome for the pearl oyster Pinctada fucata martensii using PacBio sequencing and Hi-C.</title>
        <authorList>
            <person name="Zheng Z."/>
        </authorList>
    </citation>
    <scope>NUCLEOTIDE SEQUENCE</scope>
    <source>
        <strain evidence="12">ZZ-2019</strain>
        <tissue evidence="12">Adductor muscle</tissue>
    </source>
</reference>
<dbReference type="SUPFAM" id="SSF56104">
    <property type="entry name" value="SAICAR synthase-like"/>
    <property type="match status" value="1"/>
</dbReference>
<feature type="region of interest" description="Disordered" evidence="11">
    <location>
        <begin position="281"/>
        <end position="303"/>
    </location>
</feature>
<dbReference type="InterPro" id="IPR005522">
    <property type="entry name" value="IPK"/>
</dbReference>
<evidence type="ECO:0000256" key="1">
    <source>
        <dbReference type="ARBA" id="ARBA00004173"/>
    </source>
</evidence>
<proteinExistence type="inferred from homology"/>
<keyword evidence="8" id="KW-0496">Mitochondrion</keyword>
<dbReference type="Gene3D" id="3.40.50.12710">
    <property type="match status" value="2"/>
</dbReference>
<dbReference type="Gene3D" id="3.30.470.160">
    <property type="entry name" value="Inositol polyphosphate kinase"/>
    <property type="match status" value="2"/>
</dbReference>
<dbReference type="GO" id="GO:0032259">
    <property type="term" value="P:methylation"/>
    <property type="evidence" value="ECO:0007669"/>
    <property type="project" value="UniProtKB-KW"/>
</dbReference>
<dbReference type="GO" id="GO:0032981">
    <property type="term" value="P:mitochondrial respiratory chain complex I assembly"/>
    <property type="evidence" value="ECO:0007669"/>
    <property type="project" value="TreeGrafter"/>
</dbReference>
<evidence type="ECO:0000256" key="3">
    <source>
        <dbReference type="ARBA" id="ARBA00007374"/>
    </source>
</evidence>
<dbReference type="GO" id="GO:0032958">
    <property type="term" value="P:inositol phosphate biosynthetic process"/>
    <property type="evidence" value="ECO:0007669"/>
    <property type="project" value="InterPro"/>
</dbReference>
<protein>
    <recommendedName>
        <fullName evidence="4">type II protein arginine methyltransferase</fullName>
        <ecNumber evidence="4">2.1.1.320</ecNumber>
    </recommendedName>
    <alternativeName>
        <fullName evidence="9">Protein midA homolog</fullName>
    </alternativeName>
</protein>
<comment type="similarity">
    <text evidence="3">Belongs to the inositol phosphokinase (IPK) family.</text>
</comment>
<keyword evidence="7" id="KW-0418">Kinase</keyword>
<evidence type="ECO:0000256" key="11">
    <source>
        <dbReference type="SAM" id="MobiDB-lite"/>
    </source>
</evidence>
<keyword evidence="5" id="KW-0489">Methyltransferase</keyword>
<comment type="similarity">
    <text evidence="2">Belongs to the NDUFAF7 family.</text>
</comment>
<dbReference type="Proteomes" id="UP001186944">
    <property type="component" value="Unassembled WGS sequence"/>
</dbReference>
<evidence type="ECO:0000256" key="7">
    <source>
        <dbReference type="ARBA" id="ARBA00022777"/>
    </source>
</evidence>
<feature type="compositionally biased region" description="Polar residues" evidence="11">
    <location>
        <begin position="282"/>
        <end position="297"/>
    </location>
</feature>
<evidence type="ECO:0000256" key="5">
    <source>
        <dbReference type="ARBA" id="ARBA00022603"/>
    </source>
</evidence>
<evidence type="ECO:0000313" key="13">
    <source>
        <dbReference type="Proteomes" id="UP001186944"/>
    </source>
</evidence>
<evidence type="ECO:0000256" key="9">
    <source>
        <dbReference type="ARBA" id="ARBA00030400"/>
    </source>
</evidence>
<accession>A0AA88XXW1</accession>
<keyword evidence="6" id="KW-0808">Transferase</keyword>
<evidence type="ECO:0000256" key="6">
    <source>
        <dbReference type="ARBA" id="ARBA00022679"/>
    </source>
</evidence>
<dbReference type="InterPro" id="IPR029063">
    <property type="entry name" value="SAM-dependent_MTases_sf"/>
</dbReference>
<sequence>MRVQFSRRFCAATNHLMKHFTARIKASGPLSMAEYMKEVLTNPVSGYYMHRDVFGPKGDFITSPEICPVFGEMLAVFCINEWRNAGSPSKIQVVEFGPGRGSLSSDMLRVFSQFPDFAEAVSMHYVEISPNMKMIQKNKLGREILDKLKDTWHEVMVDIDSKDKLHFVLSRGRTLNSVAFLKHLDSSDLRDKVEVSPESGVVMQEIATRIHNDGGFGLIVDYGHDGSKSDTFRAFKDHKQIHPLETPGEADLTADVDFSYLRHCCKDLGVSQVKKLVGMASESAQNSTTTKDSQPQCNDDMKESVSELTISHAGGGKTHYEEEALPCDCDTCLLDQEEGTSPPARKISRKSSWKKIRNIVHWSPFIQQFKKYRYPWIQLAGHQGNFQAGGPGSVLKKCDFREQQAFNGLMQDLLRPFVPEYRGEVVKNTEKYLNLQDLLLEFESPSVMDIKMGVRTYLEEELEKARENPKLRKDMYKKMIEVDAEAPTEEENRDKGVTKARYMQWRDEISSSSTLGFRIEGIKKSDGDSSKDFKTTHTRSDVENAVRCFVGDNHTIPIIGSSLLFVHDKSGKANIWMIDFGKTVGISEGLTITHRTEWREGNHEDGYLMGVDNLVSIMEEITNSNTCSDNGESVQIQESDLNNDFTDIAKET</sequence>